<sequence>MKNRILAGILLVLVSCSGGNLKEKEKPAPVATKQEQPQLTIKDFEGSWYEEDNLDQEMADPHKYDYAEGYVSSSSLGKFKIWQDSKRGLQLEIHLALQADSYFPRSRYEIIGKDEARIFYTIPNEKEEIVAIHIRKLKNNKTCILSLLEESKNNSYASYKCKILFTKPVPDPFPGDWNSARHKKNYYTLTYGEVGVTNEFDKEALDAGK</sequence>
<keyword evidence="2" id="KW-1185">Reference proteome</keyword>
<dbReference type="RefSeq" id="WP_135762894.1">
    <property type="nucleotide sequence ID" value="NZ_RQHV01000015.1"/>
</dbReference>
<dbReference type="OrthoDB" id="9828794at2"/>
<protein>
    <recommendedName>
        <fullName evidence="3">Lipoprotein</fullName>
    </recommendedName>
</protein>
<dbReference type="EMBL" id="RQHV01000015">
    <property type="protein sequence ID" value="TGN14107.1"/>
    <property type="molecule type" value="Genomic_DNA"/>
</dbReference>
<accession>A0A4R9LVZ9</accession>
<gene>
    <name evidence="1" type="ORF">EHS11_02750</name>
</gene>
<evidence type="ECO:0000313" key="2">
    <source>
        <dbReference type="Proteomes" id="UP000298264"/>
    </source>
</evidence>
<name>A0A4R9LVZ9_9LEPT</name>
<evidence type="ECO:0000313" key="1">
    <source>
        <dbReference type="EMBL" id="TGN14107.1"/>
    </source>
</evidence>
<dbReference type="AlphaFoldDB" id="A0A4R9LVZ9"/>
<reference evidence="1" key="1">
    <citation type="journal article" date="2019" name="PLoS Negl. Trop. Dis.">
        <title>Revisiting the worldwide diversity of Leptospira species in the environment.</title>
        <authorList>
            <person name="Vincent A.T."/>
            <person name="Schiettekatte O."/>
            <person name="Bourhy P."/>
            <person name="Veyrier F.J."/>
            <person name="Picardeau M."/>
        </authorList>
    </citation>
    <scope>NUCLEOTIDE SEQUENCE [LARGE SCALE GENOMIC DNA]</scope>
    <source>
        <strain evidence="1">201400974</strain>
    </source>
</reference>
<dbReference type="PROSITE" id="PS51257">
    <property type="entry name" value="PROKAR_LIPOPROTEIN"/>
    <property type="match status" value="1"/>
</dbReference>
<evidence type="ECO:0008006" key="3">
    <source>
        <dbReference type="Google" id="ProtNLM"/>
    </source>
</evidence>
<comment type="caution">
    <text evidence="1">The sequence shown here is derived from an EMBL/GenBank/DDBJ whole genome shotgun (WGS) entry which is preliminary data.</text>
</comment>
<dbReference type="Proteomes" id="UP000298264">
    <property type="component" value="Unassembled WGS sequence"/>
</dbReference>
<proteinExistence type="predicted"/>
<organism evidence="1 2">
    <name type="scientific">Leptospira ilyithenensis</name>
    <dbReference type="NCBI Taxonomy" id="2484901"/>
    <lineage>
        <taxon>Bacteria</taxon>
        <taxon>Pseudomonadati</taxon>
        <taxon>Spirochaetota</taxon>
        <taxon>Spirochaetia</taxon>
        <taxon>Leptospirales</taxon>
        <taxon>Leptospiraceae</taxon>
        <taxon>Leptospira</taxon>
    </lineage>
</organism>